<organism evidence="1">
    <name type="scientific">Chloromonas perforata</name>
    <dbReference type="NCBI Taxonomy" id="51730"/>
    <lineage>
        <taxon>Eukaryota</taxon>
        <taxon>Viridiplantae</taxon>
        <taxon>Chlorophyta</taxon>
        <taxon>core chlorophytes</taxon>
        <taxon>Chlorophyceae</taxon>
        <taxon>CS clade</taxon>
        <taxon>Chlamydomonadales</taxon>
        <taxon>Chlamydomonadaceae</taxon>
        <taxon>Chloromonadinia</taxon>
        <taxon>Chloromonas</taxon>
    </lineage>
</organism>
<keyword evidence="1" id="KW-0934">Plastid</keyword>
<geneLocation type="chloroplast" evidence="1"/>
<dbReference type="EMBL" id="KT625416">
    <property type="protein sequence ID" value="ALO63173.1"/>
    <property type="molecule type" value="Genomic_DNA"/>
</dbReference>
<keyword evidence="1" id="KW-0378">Hydrolase</keyword>
<evidence type="ECO:0000313" key="1">
    <source>
        <dbReference type="EMBL" id="ALO63173.1"/>
    </source>
</evidence>
<protein>
    <submittedName>
        <fullName evidence="1">Putative GIY YIG homing endonuclease</fullName>
    </submittedName>
</protein>
<dbReference type="GO" id="GO:0004519">
    <property type="term" value="F:endonuclease activity"/>
    <property type="evidence" value="ECO:0007669"/>
    <property type="project" value="UniProtKB-KW"/>
</dbReference>
<name>A0A0S2LNU6_9CHLO</name>
<accession>A0A0S2LNU6</accession>
<keyword evidence="1" id="KW-0255">Endonuclease</keyword>
<reference evidence="1" key="1">
    <citation type="journal article" date="2015" name="BMC Evol. Biol.">
        <title>Chloroplast phylogenomic analysis of chlorophyte green algae identifies a novel lineage sister to the Sphaeropleales (Chlorophyceae).</title>
        <authorList>
            <person name="Lemieux C."/>
            <person name="Vincent A.T."/>
            <person name="Labarre A."/>
            <person name="Otis C."/>
            <person name="Turmel M."/>
        </authorList>
    </citation>
    <scope>NUCLEOTIDE SEQUENCE</scope>
</reference>
<proteinExistence type="predicted"/>
<dbReference type="AlphaFoldDB" id="A0A0S2LNU6"/>
<sequence>MVFDLDKVTGFEVVKESSSSIKKQIAEYLDLKVEKPLLEEFLSPNSGYQVPPFFYNLTTIGPFQKGNTFGGSPQSGAPDKAISFKNYAWESVSAASKSLEVDRRAIRDKRNKGITTVKIF</sequence>
<gene>
    <name evidence="1" type="primary">orf120</name>
</gene>
<keyword evidence="1" id="KW-0540">Nuclease</keyword>
<keyword evidence="1" id="KW-0150">Chloroplast</keyword>